<evidence type="ECO:0000313" key="1">
    <source>
        <dbReference type="EMBL" id="KAH7920688.1"/>
    </source>
</evidence>
<comment type="caution">
    <text evidence="1">The sequence shown here is derived from an EMBL/GenBank/DDBJ whole genome shotgun (WGS) entry which is preliminary data.</text>
</comment>
<dbReference type="Proteomes" id="UP000790709">
    <property type="component" value="Unassembled WGS sequence"/>
</dbReference>
<sequence length="128" mass="14362">MSCASRVDERTPRPTPSLGRDGHPSFGHRSSLPYVELILLETLGMYFDIIRVLIVAVPGAVAPQAFHMRRLTSAGDTYLGYHSIIYKVVLPPIPTLLDPDRHPPPKRQLSPDLPFVADLIFSFGRRTW</sequence>
<proteinExistence type="predicted"/>
<accession>A0ACB8B664</accession>
<organism evidence="1 2">
    <name type="scientific">Leucogyrophana mollusca</name>
    <dbReference type="NCBI Taxonomy" id="85980"/>
    <lineage>
        <taxon>Eukaryota</taxon>
        <taxon>Fungi</taxon>
        <taxon>Dikarya</taxon>
        <taxon>Basidiomycota</taxon>
        <taxon>Agaricomycotina</taxon>
        <taxon>Agaricomycetes</taxon>
        <taxon>Agaricomycetidae</taxon>
        <taxon>Boletales</taxon>
        <taxon>Boletales incertae sedis</taxon>
        <taxon>Leucogyrophana</taxon>
    </lineage>
</organism>
<name>A0ACB8B664_9AGAM</name>
<evidence type="ECO:0000313" key="2">
    <source>
        <dbReference type="Proteomes" id="UP000790709"/>
    </source>
</evidence>
<reference evidence="1" key="1">
    <citation type="journal article" date="2021" name="New Phytol.">
        <title>Evolutionary innovations through gain and loss of genes in the ectomycorrhizal Boletales.</title>
        <authorList>
            <person name="Wu G."/>
            <person name="Miyauchi S."/>
            <person name="Morin E."/>
            <person name="Kuo A."/>
            <person name="Drula E."/>
            <person name="Varga T."/>
            <person name="Kohler A."/>
            <person name="Feng B."/>
            <person name="Cao Y."/>
            <person name="Lipzen A."/>
            <person name="Daum C."/>
            <person name="Hundley H."/>
            <person name="Pangilinan J."/>
            <person name="Johnson J."/>
            <person name="Barry K."/>
            <person name="LaButti K."/>
            <person name="Ng V."/>
            <person name="Ahrendt S."/>
            <person name="Min B."/>
            <person name="Choi I.G."/>
            <person name="Park H."/>
            <person name="Plett J.M."/>
            <person name="Magnuson J."/>
            <person name="Spatafora J.W."/>
            <person name="Nagy L.G."/>
            <person name="Henrissat B."/>
            <person name="Grigoriev I.V."/>
            <person name="Yang Z.L."/>
            <person name="Xu J."/>
            <person name="Martin F.M."/>
        </authorList>
    </citation>
    <scope>NUCLEOTIDE SEQUENCE</scope>
    <source>
        <strain evidence="1">KUC20120723A-06</strain>
    </source>
</reference>
<keyword evidence="2" id="KW-1185">Reference proteome</keyword>
<gene>
    <name evidence="1" type="ORF">BV22DRAFT_784517</name>
</gene>
<protein>
    <submittedName>
        <fullName evidence="1">Uncharacterized protein</fullName>
    </submittedName>
</protein>
<dbReference type="EMBL" id="MU266564">
    <property type="protein sequence ID" value="KAH7920688.1"/>
    <property type="molecule type" value="Genomic_DNA"/>
</dbReference>